<dbReference type="HOGENOM" id="CLU_113002_3_1_1"/>
<dbReference type="SUPFAM" id="SSF103196">
    <property type="entry name" value="Roadblock/LC7 domain"/>
    <property type="match status" value="1"/>
</dbReference>
<accession>A0JQ28</accession>
<dbReference type="AlphaFoldDB" id="A0JQ28"/>
<dbReference type="Bgee" id="FBgn0028569">
    <property type="expression patterns" value="Expressed in mid-late elongation-stage spermatid (Drosophila) in testis and 21 other cell types or tissues"/>
</dbReference>
<feature type="domain" description="Roadblock/LAMTOR2" evidence="2">
    <location>
        <begin position="32"/>
        <end position="120"/>
    </location>
</feature>
<dbReference type="Pfam" id="PF03259">
    <property type="entry name" value="Robl_LC7"/>
    <property type="match status" value="1"/>
</dbReference>
<dbReference type="ExpressionAtlas" id="A0JQ28">
    <property type="expression patterns" value="baseline and differential"/>
</dbReference>
<proteinExistence type="evidence at transcript level"/>
<evidence type="ECO:0000259" key="2">
    <source>
        <dbReference type="SMART" id="SM00960"/>
    </source>
</evidence>
<dbReference type="OrthoDB" id="9985637at2759"/>
<dbReference type="VEuPathDB" id="VectorBase:FBgn0028569"/>
<sequence>TYIQTYKYSPRPIVHPNRDPLPLLEAMASNTVQMTFDRLVQLPGVTGAILIDGNGVPVRTNLPANVARIYADRMRPLVILARSMVQDLENGDELSYVRLRTRRQETMVATENEHTIILIQDNRVLDESWRSSVASRRASAL</sequence>
<evidence type="ECO:0000313" key="3">
    <source>
        <dbReference type="EMBL" id="ABK56984.1"/>
    </source>
</evidence>
<dbReference type="InterPro" id="IPR004942">
    <property type="entry name" value="Roadblock/LAMTOR2_dom"/>
</dbReference>
<dbReference type="EMBL" id="BT029398">
    <property type="protein sequence ID" value="ABK56984.1"/>
    <property type="molecule type" value="mRNA"/>
</dbReference>
<organism evidence="3">
    <name type="scientific">Drosophila melanogaster</name>
    <name type="common">Fruit fly</name>
    <dbReference type="NCBI Taxonomy" id="7227"/>
    <lineage>
        <taxon>Eukaryota</taxon>
        <taxon>Metazoa</taxon>
        <taxon>Ecdysozoa</taxon>
        <taxon>Arthropoda</taxon>
        <taxon>Hexapoda</taxon>
        <taxon>Insecta</taxon>
        <taxon>Pterygota</taxon>
        <taxon>Neoptera</taxon>
        <taxon>Endopterygota</taxon>
        <taxon>Diptera</taxon>
        <taxon>Brachycera</taxon>
        <taxon>Muscomorpha</taxon>
        <taxon>Ephydroidea</taxon>
        <taxon>Drosophilidae</taxon>
        <taxon>Drosophila</taxon>
        <taxon>Sophophora</taxon>
    </lineage>
</organism>
<comment type="similarity">
    <text evidence="1">Belongs to the GAMAD family.</text>
</comment>
<name>A0JQ28_DROME</name>
<evidence type="ECO:0000256" key="1">
    <source>
        <dbReference type="ARBA" id="ARBA00007191"/>
    </source>
</evidence>
<protein>
    <submittedName>
        <fullName evidence="3">IP01983p</fullName>
    </submittedName>
</protein>
<dbReference type="SMART" id="SM00960">
    <property type="entry name" value="Robl_LC7"/>
    <property type="match status" value="1"/>
</dbReference>
<feature type="non-terminal residue" evidence="3">
    <location>
        <position position="1"/>
    </location>
</feature>
<dbReference type="Gene3D" id="3.30.450.30">
    <property type="entry name" value="Dynein light chain 2a, cytoplasmic"/>
    <property type="match status" value="1"/>
</dbReference>
<reference evidence="3" key="1">
    <citation type="submission" date="2006-11" db="EMBL/GenBank/DDBJ databases">
        <authorList>
            <person name="Stapleton M."/>
            <person name="Carlson J."/>
            <person name="Frise E."/>
            <person name="Kapadia B."/>
            <person name="Park S."/>
            <person name="Wan K."/>
            <person name="Yu C."/>
            <person name="Celniker S."/>
        </authorList>
    </citation>
    <scope>NUCLEOTIDE SEQUENCE</scope>
</reference>
<dbReference type="PANTHER" id="PTHR10779">
    <property type="entry name" value="DYNEIN LIGHT CHAIN ROADBLOCK"/>
    <property type="match status" value="1"/>
</dbReference>